<organism evidence="2">
    <name type="scientific">marine metagenome</name>
    <dbReference type="NCBI Taxonomy" id="408172"/>
    <lineage>
        <taxon>unclassified sequences</taxon>
        <taxon>metagenomes</taxon>
        <taxon>ecological metagenomes</taxon>
    </lineage>
</organism>
<evidence type="ECO:0000313" key="2">
    <source>
        <dbReference type="EMBL" id="SVA33279.1"/>
    </source>
</evidence>
<dbReference type="SUPFAM" id="SSF46548">
    <property type="entry name" value="alpha-helical ferredoxin"/>
    <property type="match status" value="1"/>
</dbReference>
<dbReference type="AlphaFoldDB" id="A0A381UYQ4"/>
<dbReference type="SUPFAM" id="SSF51395">
    <property type="entry name" value="FMN-linked oxidoreductases"/>
    <property type="match status" value="1"/>
</dbReference>
<protein>
    <recommendedName>
        <fullName evidence="1">4Fe-4S ferredoxin-type domain-containing protein</fullName>
    </recommendedName>
</protein>
<dbReference type="PROSITE" id="PS51379">
    <property type="entry name" value="4FE4S_FER_2"/>
    <property type="match status" value="2"/>
</dbReference>
<feature type="domain" description="4Fe-4S ferredoxin-type" evidence="1">
    <location>
        <begin position="561"/>
        <end position="593"/>
    </location>
</feature>
<feature type="domain" description="4Fe-4S ferredoxin-type" evidence="1">
    <location>
        <begin position="503"/>
        <end position="532"/>
    </location>
</feature>
<evidence type="ECO:0000259" key="1">
    <source>
        <dbReference type="PROSITE" id="PS51379"/>
    </source>
</evidence>
<dbReference type="EMBL" id="UINC01007431">
    <property type="protein sequence ID" value="SVA33279.1"/>
    <property type="molecule type" value="Genomic_DNA"/>
</dbReference>
<gene>
    <name evidence="2" type="ORF">METZ01_LOCUS86133</name>
</gene>
<dbReference type="InterPro" id="IPR017896">
    <property type="entry name" value="4Fe4S_Fe-S-bd"/>
</dbReference>
<dbReference type="PROSITE" id="PS00198">
    <property type="entry name" value="4FE4S_FER_1"/>
    <property type="match status" value="2"/>
</dbReference>
<dbReference type="InterPro" id="IPR017900">
    <property type="entry name" value="4Fe4S_Fe_S_CS"/>
</dbReference>
<sequence length="697" mass="78806">MAELIPHPFASLIKSMFYELESEQSIFDFPAKKFFCGLSGKDYSVKFHTERSSSPLGPASGPQTQMAQNILLSWLGGCRIMELKTVQILDELEIPRPCIDMQTVGYNVEWSQELRIEQSLHEYVKGSMLIEILQACGKLELAENFHDVLFDMSVGYDLAGIKSDKVRQFIEGMQDASAIVEHYRQQIPEQYREFRNLDFQTKLSDTLTLSTFHGCPPEEIEKIIDYLFREHGLNCIIKLNPTLLGKEKVRHLFNEILGYAEINVPDEAFENDASWEQAQGFVERLGETAKTLGLGFGVKFNNTLIVENHRDFFPQSEKVMYLSGTPLHVLGIHLVQQFREKFGDQFPISFSAGIDKTNFADAVALGLTPITVCSDLLKVGGYSRSSTYYKELNSRMDNLGVSDIDSYLLKAYGNAEQALRNIGFGSGNTSGKEAAAVDALRKTLENGGELRKVAGAEEAPLANDIFKKWLSEVKLLNTKTYVDEVTTQARYTLGKNSNPPRKVGTTLELFDCLTCDKCIPVCPNDANFVLKIPQGETEILEFENNKSGWSVNARSSLKLAKKYQIANFADFCNECGNCDIFCPEDGGPYLLKPRFFGSRETFQEFSYRDGFYIEHVETDDQASTVFSRFDGKEYRIEIEGNFVKYFGPDFEVRFSRDDPENTISGETKNRVSFLNYEIMNMMRASYENTARLAPTTD</sequence>
<proteinExistence type="predicted"/>
<name>A0A381UYQ4_9ZZZZ</name>
<accession>A0A381UYQ4</accession>
<reference evidence="2" key="1">
    <citation type="submission" date="2018-05" db="EMBL/GenBank/DDBJ databases">
        <authorList>
            <person name="Lanie J.A."/>
            <person name="Ng W.-L."/>
            <person name="Kazmierczak K.M."/>
            <person name="Andrzejewski T.M."/>
            <person name="Davidsen T.M."/>
            <person name="Wayne K.J."/>
            <person name="Tettelin H."/>
            <person name="Glass J.I."/>
            <person name="Rusch D."/>
            <person name="Podicherti R."/>
            <person name="Tsui H.-C.T."/>
            <person name="Winkler M.E."/>
        </authorList>
    </citation>
    <scope>NUCLEOTIDE SEQUENCE</scope>
</reference>
<dbReference type="Gene3D" id="3.30.70.20">
    <property type="match status" value="1"/>
</dbReference>